<dbReference type="Pfam" id="PF08241">
    <property type="entry name" value="Methyltransf_11"/>
    <property type="match status" value="1"/>
</dbReference>
<proteinExistence type="predicted"/>
<name>A0ABW0BV38_9BACT</name>
<evidence type="ECO:0000259" key="1">
    <source>
        <dbReference type="Pfam" id="PF08241"/>
    </source>
</evidence>
<dbReference type="EC" id="2.1.-.-" evidence="2"/>
<dbReference type="SUPFAM" id="SSF53335">
    <property type="entry name" value="S-adenosyl-L-methionine-dependent methyltransferases"/>
    <property type="match status" value="1"/>
</dbReference>
<evidence type="ECO:0000313" key="3">
    <source>
        <dbReference type="Proteomes" id="UP001596163"/>
    </source>
</evidence>
<dbReference type="InterPro" id="IPR029063">
    <property type="entry name" value="SAM-dependent_MTases_sf"/>
</dbReference>
<keyword evidence="2" id="KW-0489">Methyltransferase</keyword>
<dbReference type="RefSeq" id="WP_377913573.1">
    <property type="nucleotide sequence ID" value="NZ_JBHSKS010000004.1"/>
</dbReference>
<comment type="caution">
    <text evidence="2">The sequence shown here is derived from an EMBL/GenBank/DDBJ whole genome shotgun (WGS) entry which is preliminary data.</text>
</comment>
<reference evidence="3" key="1">
    <citation type="journal article" date="2019" name="Int. J. Syst. Evol. Microbiol.">
        <title>The Global Catalogue of Microorganisms (GCM) 10K type strain sequencing project: providing services to taxonomists for standard genome sequencing and annotation.</title>
        <authorList>
            <consortium name="The Broad Institute Genomics Platform"/>
            <consortium name="The Broad Institute Genome Sequencing Center for Infectious Disease"/>
            <person name="Wu L."/>
            <person name="Ma J."/>
        </authorList>
    </citation>
    <scope>NUCLEOTIDE SEQUENCE [LARGE SCALE GENOMIC DNA]</scope>
    <source>
        <strain evidence="3">CGMCC 1.7030</strain>
    </source>
</reference>
<dbReference type="GO" id="GO:0008168">
    <property type="term" value="F:methyltransferase activity"/>
    <property type="evidence" value="ECO:0007669"/>
    <property type="project" value="UniProtKB-KW"/>
</dbReference>
<keyword evidence="3" id="KW-1185">Reference proteome</keyword>
<dbReference type="InterPro" id="IPR013216">
    <property type="entry name" value="Methyltransf_11"/>
</dbReference>
<protein>
    <submittedName>
        <fullName evidence="2">Class I SAM-dependent methyltransferase</fullName>
        <ecNumber evidence="2">2.1.-.-</ecNumber>
    </submittedName>
</protein>
<keyword evidence="2" id="KW-0808">Transferase</keyword>
<sequence>MQYLYELFSSSDNPNSLGAKFRAKRLATFEKLFFETLGNQTQIRILDVGGTDYFWKNSLVPNHPGVTITLLNLHLEESSHPNILAQQGDATDLRNFEKDSFDLVFSNSVIEHLYTLEYQQKMAAEIQRVGKHYFIQTPYKYFPIEAHYALPFAQFLPKSLVYSILTKTRLSRLKRWEPKAAQQYLDEIRLLDKIEMGELFPAAKILEEKAWGLTKSLTAHTLG</sequence>
<dbReference type="GO" id="GO:0032259">
    <property type="term" value="P:methylation"/>
    <property type="evidence" value="ECO:0007669"/>
    <property type="project" value="UniProtKB-KW"/>
</dbReference>
<accession>A0ABW0BV38</accession>
<gene>
    <name evidence="2" type="ORF">ACFPIK_06850</name>
</gene>
<feature type="domain" description="Methyltransferase type 11" evidence="1">
    <location>
        <begin position="83"/>
        <end position="131"/>
    </location>
</feature>
<dbReference type="Gene3D" id="3.40.50.150">
    <property type="entry name" value="Vaccinia Virus protein VP39"/>
    <property type="match status" value="1"/>
</dbReference>
<dbReference type="Proteomes" id="UP001596163">
    <property type="component" value="Unassembled WGS sequence"/>
</dbReference>
<evidence type="ECO:0000313" key="2">
    <source>
        <dbReference type="EMBL" id="MFC5191481.1"/>
    </source>
</evidence>
<organism evidence="2 3">
    <name type="scientific">Algoriphagus aquatilis</name>
    <dbReference type="NCBI Taxonomy" id="490186"/>
    <lineage>
        <taxon>Bacteria</taxon>
        <taxon>Pseudomonadati</taxon>
        <taxon>Bacteroidota</taxon>
        <taxon>Cytophagia</taxon>
        <taxon>Cytophagales</taxon>
        <taxon>Cyclobacteriaceae</taxon>
        <taxon>Algoriphagus</taxon>
    </lineage>
</organism>
<dbReference type="EMBL" id="JBHSKS010000004">
    <property type="protein sequence ID" value="MFC5191481.1"/>
    <property type="molecule type" value="Genomic_DNA"/>
</dbReference>